<dbReference type="OrthoDB" id="5804148at2759"/>
<dbReference type="CTD" id="108716686"/>
<evidence type="ECO:0000313" key="1">
    <source>
        <dbReference type="Proteomes" id="UP000186698"/>
    </source>
</evidence>
<gene>
    <name evidence="2" type="primary">LOC108716686</name>
</gene>
<sequence>MHRPNTKSPLSSLPATPIRTSSARRHLGTNYKLSSLNAAILLMGKLPRLSALCLVSPIMEPLAKKIFKGVIFLEVAGVFGAYTLFHKMNASQDFRHTMNRKFPSVLEIYYKSNEWAGIYGIREQDAEAWTIKKD</sequence>
<proteinExistence type="predicted"/>
<accession>A0A8J0VAF0</accession>
<dbReference type="AlphaFoldDB" id="A0A8J0VAF0"/>
<evidence type="ECO:0000313" key="2">
    <source>
        <dbReference type="RefSeq" id="XP_018118514.2"/>
    </source>
</evidence>
<reference evidence="2" key="1">
    <citation type="submission" date="2025-08" db="UniProtKB">
        <authorList>
            <consortium name="RefSeq"/>
        </authorList>
    </citation>
    <scope>IDENTIFICATION</scope>
    <source>
        <strain evidence="2">J_2021</strain>
        <tissue evidence="2">Erythrocytes</tissue>
    </source>
</reference>
<dbReference type="Proteomes" id="UP000186698">
    <property type="component" value="Chromosome 5L"/>
</dbReference>
<protein>
    <submittedName>
        <fullName evidence="2">Protein CEBPZOS</fullName>
    </submittedName>
</protein>
<organism evidence="1 2">
    <name type="scientific">Xenopus laevis</name>
    <name type="common">African clawed frog</name>
    <dbReference type="NCBI Taxonomy" id="8355"/>
    <lineage>
        <taxon>Eukaryota</taxon>
        <taxon>Metazoa</taxon>
        <taxon>Chordata</taxon>
        <taxon>Craniata</taxon>
        <taxon>Vertebrata</taxon>
        <taxon>Euteleostomi</taxon>
        <taxon>Amphibia</taxon>
        <taxon>Batrachia</taxon>
        <taxon>Anura</taxon>
        <taxon>Pipoidea</taxon>
        <taxon>Pipidae</taxon>
        <taxon>Xenopodinae</taxon>
        <taxon>Xenopus</taxon>
        <taxon>Xenopus</taxon>
    </lineage>
</organism>
<name>A0A8J0VAF0_XENLA</name>
<keyword evidence="1" id="KW-1185">Reference proteome</keyword>
<dbReference type="PANTHER" id="PTHR38001:SF1">
    <property type="entry name" value="PROTEIN CEBPZOS"/>
    <property type="match status" value="1"/>
</dbReference>
<dbReference type="GeneID" id="108716686"/>
<dbReference type="RefSeq" id="XP_018118514.2">
    <property type="nucleotide sequence ID" value="XM_018263025.2"/>
</dbReference>
<dbReference type="PANTHER" id="PTHR38001">
    <property type="entry name" value="PROTEIN CEBPZOS"/>
    <property type="match status" value="1"/>
</dbReference>
<dbReference type="InterPro" id="IPR037764">
    <property type="entry name" value="CEBPZOS"/>
</dbReference>
<dbReference type="KEGG" id="xla:108716686"/>